<evidence type="ECO:0000313" key="2">
    <source>
        <dbReference type="Proteomes" id="UP000178091"/>
    </source>
</evidence>
<dbReference type="PANTHER" id="PTHR37953:SF1">
    <property type="entry name" value="UPF0127 PROTEIN MJ1496"/>
    <property type="match status" value="1"/>
</dbReference>
<comment type="caution">
    <text evidence="1">The sequence shown here is derived from an EMBL/GenBank/DDBJ whole genome shotgun (WGS) entry which is preliminary data.</text>
</comment>
<dbReference type="Pfam" id="PF02643">
    <property type="entry name" value="DUF192"/>
    <property type="match status" value="1"/>
</dbReference>
<dbReference type="PANTHER" id="PTHR37953">
    <property type="entry name" value="UPF0127 PROTEIN MJ1496"/>
    <property type="match status" value="1"/>
</dbReference>
<evidence type="ECO:0008006" key="3">
    <source>
        <dbReference type="Google" id="ProtNLM"/>
    </source>
</evidence>
<sequence length="157" mass="17155">MSVQQTLILVWALALVALTLVAAMQYQRNGPLAQTMNISRTTVQVGEHIVHAEVADTLALQTRGLSGRAGLAEGEGMLFIFDEAGVHGIWMKDMRFSIDIIWAADDGTILTIEERISPDTYPQSFQASSLAARYVLEVPAGFVEKSGIQEGMVLEFE</sequence>
<name>A0A1F4XRQ0_9BACT</name>
<reference evidence="1 2" key="1">
    <citation type="journal article" date="2016" name="Nat. Commun.">
        <title>Thousands of microbial genomes shed light on interconnected biogeochemical processes in an aquifer system.</title>
        <authorList>
            <person name="Anantharaman K."/>
            <person name="Brown C.T."/>
            <person name="Hug L.A."/>
            <person name="Sharon I."/>
            <person name="Castelle C.J."/>
            <person name="Probst A.J."/>
            <person name="Thomas B.C."/>
            <person name="Singh A."/>
            <person name="Wilkins M.J."/>
            <person name="Karaoz U."/>
            <person name="Brodie E.L."/>
            <person name="Williams K.H."/>
            <person name="Hubbard S.S."/>
            <person name="Banfield J.F."/>
        </authorList>
    </citation>
    <scope>NUCLEOTIDE SEQUENCE [LARGE SCALE GENOMIC DNA]</scope>
</reference>
<dbReference type="Gene3D" id="2.60.120.1140">
    <property type="entry name" value="Protein of unknown function DUF192"/>
    <property type="match status" value="1"/>
</dbReference>
<dbReference type="InterPro" id="IPR038695">
    <property type="entry name" value="Saro_0823-like_sf"/>
</dbReference>
<dbReference type="EMBL" id="MEWW01000018">
    <property type="protein sequence ID" value="OGC84284.1"/>
    <property type="molecule type" value="Genomic_DNA"/>
</dbReference>
<gene>
    <name evidence="1" type="ORF">A3F55_00740</name>
</gene>
<accession>A0A1F4XRQ0</accession>
<organism evidence="1 2">
    <name type="scientific">Candidatus Adlerbacteria bacterium RIFCSPHIGHO2_12_FULL_53_18</name>
    <dbReference type="NCBI Taxonomy" id="1797242"/>
    <lineage>
        <taxon>Bacteria</taxon>
        <taxon>Candidatus Adleribacteriota</taxon>
    </lineage>
</organism>
<proteinExistence type="predicted"/>
<dbReference type="Proteomes" id="UP000178091">
    <property type="component" value="Unassembled WGS sequence"/>
</dbReference>
<evidence type="ECO:0000313" key="1">
    <source>
        <dbReference type="EMBL" id="OGC84284.1"/>
    </source>
</evidence>
<dbReference type="InterPro" id="IPR003795">
    <property type="entry name" value="DUF192"/>
</dbReference>
<protein>
    <recommendedName>
        <fullName evidence="3">DUF192 domain-containing protein</fullName>
    </recommendedName>
</protein>
<dbReference type="AlphaFoldDB" id="A0A1F4XRQ0"/>